<evidence type="ECO:0000313" key="2">
    <source>
        <dbReference type="EMBL" id="MFD2460383.1"/>
    </source>
</evidence>
<organism evidence="2 3">
    <name type="scientific">Amycolatopsis samaneae</name>
    <dbReference type="NCBI Taxonomy" id="664691"/>
    <lineage>
        <taxon>Bacteria</taxon>
        <taxon>Bacillati</taxon>
        <taxon>Actinomycetota</taxon>
        <taxon>Actinomycetes</taxon>
        <taxon>Pseudonocardiales</taxon>
        <taxon>Pseudonocardiaceae</taxon>
        <taxon>Amycolatopsis</taxon>
    </lineage>
</organism>
<feature type="chain" id="PRO_5046794165" evidence="1">
    <location>
        <begin position="30"/>
        <end position="440"/>
    </location>
</feature>
<comment type="caution">
    <text evidence="2">The sequence shown here is derived from an EMBL/GenBank/DDBJ whole genome shotgun (WGS) entry which is preliminary data.</text>
</comment>
<evidence type="ECO:0000313" key="3">
    <source>
        <dbReference type="Proteomes" id="UP001597419"/>
    </source>
</evidence>
<dbReference type="EMBL" id="JBHUKU010000008">
    <property type="protein sequence ID" value="MFD2460383.1"/>
    <property type="molecule type" value="Genomic_DNA"/>
</dbReference>
<feature type="signal peptide" evidence="1">
    <location>
        <begin position="1"/>
        <end position="29"/>
    </location>
</feature>
<dbReference type="Proteomes" id="UP001597419">
    <property type="component" value="Unassembled WGS sequence"/>
</dbReference>
<keyword evidence="3" id="KW-1185">Reference proteome</keyword>
<evidence type="ECO:0000256" key="1">
    <source>
        <dbReference type="SAM" id="SignalP"/>
    </source>
</evidence>
<accession>A0ABW5GGL2</accession>
<name>A0ABW5GGL2_9PSEU</name>
<protein>
    <submittedName>
        <fullName evidence="2">Transporter</fullName>
    </submittedName>
</protein>
<dbReference type="RefSeq" id="WP_345397777.1">
    <property type="nucleotide sequence ID" value="NZ_BAABHG010000009.1"/>
</dbReference>
<sequence length="440" mass="48417">MRFRRRMCAALSLSFAILTTFSLTGLAHAAPGRTGHPVGILREFPAGMAIPLGQDLRRLPATLGARPDAADDPVLMGWQSNKPEPVTFDECHPDPRAGKGYVVKNRLAACKMTDLRYQRYACPEADCPIIGDASARVTGIFNMQPEQRRAVVQHKFYDMHFRGVPDSIRFGIETTCGAVNPGTAHCDASKTSRDKSIAEWKDEPVDFQVLTLHGEDTPKPADSPRIQAEKRTSYLHTRKLYVVDPGASGRAEALPVDVTLRCDIARKLSSSYVLGSDCVFPVIAKFLLDTKEPATGEAAAFISQAMSNYRSTYPGLSQGDFVPGRFSTNSGIMKPPLTRLYHDTAAQDANRARAERSCVEHWGPGYRDRPDGRTNDCFVYPFDSTVDGANAKPPNTPHGAGYAVQPILSDVSMRFNAAVDRFTIDNHILDGDRYWLLPLN</sequence>
<proteinExistence type="predicted"/>
<gene>
    <name evidence="2" type="ORF">ACFSYJ_17375</name>
</gene>
<keyword evidence="1" id="KW-0732">Signal</keyword>
<reference evidence="3" key="1">
    <citation type="journal article" date="2019" name="Int. J. Syst. Evol. Microbiol.">
        <title>The Global Catalogue of Microorganisms (GCM) 10K type strain sequencing project: providing services to taxonomists for standard genome sequencing and annotation.</title>
        <authorList>
            <consortium name="The Broad Institute Genomics Platform"/>
            <consortium name="The Broad Institute Genome Sequencing Center for Infectious Disease"/>
            <person name="Wu L."/>
            <person name="Ma J."/>
        </authorList>
    </citation>
    <scope>NUCLEOTIDE SEQUENCE [LARGE SCALE GENOMIC DNA]</scope>
    <source>
        <strain evidence="3">CGMCC 4.7643</strain>
    </source>
</reference>